<dbReference type="InterPro" id="IPR043502">
    <property type="entry name" value="DNA/RNA_pol_sf"/>
</dbReference>
<dbReference type="InterPro" id="IPR013103">
    <property type="entry name" value="RVT_2"/>
</dbReference>
<comment type="caution">
    <text evidence="2">The sequence shown here is derived from an EMBL/GenBank/DDBJ whole genome shotgun (WGS) entry which is preliminary data.</text>
</comment>
<dbReference type="PANTHER" id="PTHR11439">
    <property type="entry name" value="GAG-POL-RELATED RETROTRANSPOSON"/>
    <property type="match status" value="1"/>
</dbReference>
<feature type="domain" description="Reverse transcriptase Ty1/copia-type" evidence="1">
    <location>
        <begin position="128"/>
        <end position="176"/>
    </location>
</feature>
<dbReference type="PANTHER" id="PTHR11439:SF509">
    <property type="entry name" value="RNA-DIRECTED DNA POLYMERASE"/>
    <property type="match status" value="1"/>
</dbReference>
<dbReference type="AlphaFoldDB" id="A0A6L2K720"/>
<evidence type="ECO:0000259" key="1">
    <source>
        <dbReference type="Pfam" id="PF07727"/>
    </source>
</evidence>
<organism evidence="2">
    <name type="scientific">Tanacetum cinerariifolium</name>
    <name type="common">Dalmatian daisy</name>
    <name type="synonym">Chrysanthemum cinerariifolium</name>
    <dbReference type="NCBI Taxonomy" id="118510"/>
    <lineage>
        <taxon>Eukaryota</taxon>
        <taxon>Viridiplantae</taxon>
        <taxon>Streptophyta</taxon>
        <taxon>Embryophyta</taxon>
        <taxon>Tracheophyta</taxon>
        <taxon>Spermatophyta</taxon>
        <taxon>Magnoliopsida</taxon>
        <taxon>eudicotyledons</taxon>
        <taxon>Gunneridae</taxon>
        <taxon>Pentapetalae</taxon>
        <taxon>asterids</taxon>
        <taxon>campanulids</taxon>
        <taxon>Asterales</taxon>
        <taxon>Asteraceae</taxon>
        <taxon>Asteroideae</taxon>
        <taxon>Anthemideae</taxon>
        <taxon>Anthemidinae</taxon>
        <taxon>Tanacetum</taxon>
    </lineage>
</organism>
<gene>
    <name evidence="2" type="ORF">Tci_015833</name>
</gene>
<reference evidence="2" key="1">
    <citation type="journal article" date="2019" name="Sci. Rep.">
        <title>Draft genome of Tanacetum cinerariifolium, the natural source of mosquito coil.</title>
        <authorList>
            <person name="Yamashiro T."/>
            <person name="Shiraishi A."/>
            <person name="Satake H."/>
            <person name="Nakayama K."/>
        </authorList>
    </citation>
    <scope>NUCLEOTIDE SEQUENCE</scope>
</reference>
<dbReference type="SUPFAM" id="SSF56672">
    <property type="entry name" value="DNA/RNA polymerases"/>
    <property type="match status" value="1"/>
</dbReference>
<protein>
    <recommendedName>
        <fullName evidence="1">Reverse transcriptase Ty1/copia-type domain-containing protein</fullName>
    </recommendedName>
</protein>
<name>A0A6L2K720_TANCI</name>
<proteinExistence type="predicted"/>
<sequence length="316" mass="35841">MFDGTLGEVPSSHGNVKINSGRKVLHNHLLDNVIGNPSQPVSTRKQLQTDAMWCYFDAFLTSVEPNNYKEALTESSWIEVMQEEIHELKRLQVKRDEFRGILKNKVGLVAKGFRQEKGINFKESFALATAFLNSELREEVYVSQPDGFVDQDHPIHVYRLKKALYGLKQAPRACMESSDSIDTPMVERTKLDEDLQGIQVNPTRYHGMIGSIMYLTSSRSNIVITVCMCAWYQAKPTKKHLHAVKRVFRYLKGAINMGLWYLKDTGIALTAYVDADHVGCQDTRRSTSGSAQFLGDRLVNWFSNKQKINTISSTEA</sequence>
<accession>A0A6L2K720</accession>
<dbReference type="Pfam" id="PF07727">
    <property type="entry name" value="RVT_2"/>
    <property type="match status" value="1"/>
</dbReference>
<dbReference type="EMBL" id="BKCJ010001765">
    <property type="protein sequence ID" value="GEU43855.1"/>
    <property type="molecule type" value="Genomic_DNA"/>
</dbReference>
<evidence type="ECO:0000313" key="2">
    <source>
        <dbReference type="EMBL" id="GEU43855.1"/>
    </source>
</evidence>
<dbReference type="CDD" id="cd09272">
    <property type="entry name" value="RNase_HI_RT_Ty1"/>
    <property type="match status" value="1"/>
</dbReference>